<keyword evidence="1" id="KW-0175">Coiled coil</keyword>
<accession>A0AAD5RIQ5</accession>
<name>A0AAD5RIQ5_9PEZI</name>
<feature type="compositionally biased region" description="Pro residues" evidence="2">
    <location>
        <begin position="248"/>
        <end position="257"/>
    </location>
</feature>
<keyword evidence="4" id="KW-1185">Reference proteome</keyword>
<feature type="compositionally biased region" description="Low complexity" evidence="2">
    <location>
        <begin position="68"/>
        <end position="94"/>
    </location>
</feature>
<evidence type="ECO:0000256" key="1">
    <source>
        <dbReference type="SAM" id="Coils"/>
    </source>
</evidence>
<reference evidence="3" key="1">
    <citation type="submission" date="2022-07" db="EMBL/GenBank/DDBJ databases">
        <title>Draft genome sequence of Zalerion maritima ATCC 34329, a (micro)plastics degrading marine fungus.</title>
        <authorList>
            <person name="Paco A."/>
            <person name="Goncalves M.F.M."/>
            <person name="Rocha-Santos T.A.P."/>
            <person name="Alves A."/>
        </authorList>
    </citation>
    <scope>NUCLEOTIDE SEQUENCE</scope>
    <source>
        <strain evidence="3">ATCC 34329</strain>
    </source>
</reference>
<sequence length="505" mass="53945">MDHSPMIKAVDHARSASVAAETVAAVDQHTLAAGEFAIVGGSTSNIEVMRTLKVLEDHHRRLAEIIKAPTGSPITSSSSSEKTLSSPASSSLGSDPRLPAPADASAQKSHAQPLPSLHPPRQIVSSRDVSSSIASNLASARGIRTKYGQVLSPAISKDQAPGSSSRSKGAGLSDRNARPSWTPPLPANLPSGTYSNTSSGMVLVGMSKSPGQDGYSRFSSAFGTLVNALSGPLSYAGLPLSSTEPEPEPPSAAPEPSNPRRKRAKQGTATSSAPAEPELQNIYAKSALGSMSYNGSLASDSFYVVPTSGLTMSYANILNFAEKEKRRQEASRGFGEMSDIPEDLEEDDFVDAQETQIPLSPAVRRRVGKTQGDKDIYNAIEELYTENQNLKEMLDKVTKRLHAFEASAQTSSMRLAESMRLMRPTSPASSGGGQSEADTARNKEMERQLGDALKRIEELERENSKQDRALAKYREKWEKLKAGAKARREAQNSLDAMPEPGGPPN</sequence>
<dbReference type="PANTHER" id="PTHR40130:SF1">
    <property type="entry name" value="SPINDLE POLE BODY-ASSOCIATED PROTEIN CUT12 DOMAIN-CONTAINING PROTEIN"/>
    <property type="match status" value="1"/>
</dbReference>
<feature type="compositionally biased region" description="Basic and acidic residues" evidence="2">
    <location>
        <begin position="438"/>
        <end position="490"/>
    </location>
</feature>
<organism evidence="3 4">
    <name type="scientific">Zalerion maritima</name>
    <dbReference type="NCBI Taxonomy" id="339359"/>
    <lineage>
        <taxon>Eukaryota</taxon>
        <taxon>Fungi</taxon>
        <taxon>Dikarya</taxon>
        <taxon>Ascomycota</taxon>
        <taxon>Pezizomycotina</taxon>
        <taxon>Sordariomycetes</taxon>
        <taxon>Lulworthiomycetidae</taxon>
        <taxon>Lulworthiales</taxon>
        <taxon>Lulworthiaceae</taxon>
        <taxon>Zalerion</taxon>
    </lineage>
</organism>
<protein>
    <submittedName>
        <fullName evidence="3">Uncharacterized protein</fullName>
    </submittedName>
</protein>
<dbReference type="Proteomes" id="UP001201980">
    <property type="component" value="Unassembled WGS sequence"/>
</dbReference>
<feature type="region of interest" description="Disordered" evidence="2">
    <location>
        <begin position="66"/>
        <end position="128"/>
    </location>
</feature>
<dbReference type="AlphaFoldDB" id="A0AAD5RIQ5"/>
<proteinExistence type="predicted"/>
<feature type="region of interest" description="Disordered" evidence="2">
    <location>
        <begin position="421"/>
        <end position="505"/>
    </location>
</feature>
<gene>
    <name evidence="3" type="ORF">MKZ38_006619</name>
</gene>
<evidence type="ECO:0000313" key="3">
    <source>
        <dbReference type="EMBL" id="KAJ2895388.1"/>
    </source>
</evidence>
<dbReference type="PANTHER" id="PTHR40130">
    <property type="entry name" value="EXPRESSED PROTEIN"/>
    <property type="match status" value="1"/>
</dbReference>
<dbReference type="EMBL" id="JAKWBI020000407">
    <property type="protein sequence ID" value="KAJ2895388.1"/>
    <property type="molecule type" value="Genomic_DNA"/>
</dbReference>
<comment type="caution">
    <text evidence="3">The sequence shown here is derived from an EMBL/GenBank/DDBJ whole genome shotgun (WGS) entry which is preliminary data.</text>
</comment>
<feature type="coiled-coil region" evidence="1">
    <location>
        <begin position="380"/>
        <end position="407"/>
    </location>
</feature>
<evidence type="ECO:0000313" key="4">
    <source>
        <dbReference type="Proteomes" id="UP001201980"/>
    </source>
</evidence>
<evidence type="ECO:0000256" key="2">
    <source>
        <dbReference type="SAM" id="MobiDB-lite"/>
    </source>
</evidence>
<feature type="region of interest" description="Disordered" evidence="2">
    <location>
        <begin position="237"/>
        <end position="278"/>
    </location>
</feature>
<feature type="region of interest" description="Disordered" evidence="2">
    <location>
        <begin position="152"/>
        <end position="193"/>
    </location>
</feature>